<gene>
    <name evidence="1" type="ORF">CAEBREN_21466</name>
</gene>
<dbReference type="InParanoid" id="G0MT43"/>
<sequence>MKRFEDKVAIVTGSSNGIGRATAILFAQEGAKITITGRNSQRLEEAKQEIQKSGVPEAHVNVVVGDITSNSVQEELIQSTVDKFARIDILVNNAGGAILDKMGNLGVNQSLDNFDETLNLNMKSVIVMTQKAVPHLEKTKGDIVNVSSIASGPRSVPDFNNYSLSKAALDQYTRNSAINLIEKGIRVNSVNPGVVVTGASEALGLPKEISEKYLNVLRNSKHCVPARFVAKAEQIAQAIAFLADRNMSSYIIGHQLVIDGGTTLVTGMNATNFAELMN</sequence>
<dbReference type="PANTHER" id="PTHR44115:SF4">
    <property type="entry name" value="OXIDOREDUCTASE"/>
    <property type="match status" value="1"/>
</dbReference>
<evidence type="ECO:0000313" key="1">
    <source>
        <dbReference type="EMBL" id="EGT43599.1"/>
    </source>
</evidence>
<dbReference type="InterPro" id="IPR002347">
    <property type="entry name" value="SDR_fam"/>
</dbReference>
<dbReference type="EMBL" id="GL379811">
    <property type="protein sequence ID" value="EGT43599.1"/>
    <property type="molecule type" value="Genomic_DNA"/>
</dbReference>
<accession>G0MT43</accession>
<proteinExistence type="predicted"/>
<dbReference type="Proteomes" id="UP000008068">
    <property type="component" value="Unassembled WGS sequence"/>
</dbReference>
<dbReference type="AlphaFoldDB" id="G0MT43"/>
<dbReference type="OMA" id="ATLDKFH"/>
<dbReference type="Gene3D" id="3.40.50.720">
    <property type="entry name" value="NAD(P)-binding Rossmann-like Domain"/>
    <property type="match status" value="1"/>
</dbReference>
<dbReference type="PANTHER" id="PTHR44115">
    <property type="entry name" value="PROTEIN CBG09704"/>
    <property type="match status" value="1"/>
</dbReference>
<evidence type="ECO:0000313" key="2">
    <source>
        <dbReference type="Proteomes" id="UP000008068"/>
    </source>
</evidence>
<keyword evidence="2" id="KW-1185">Reference proteome</keyword>
<dbReference type="STRING" id="135651.G0MT43"/>
<dbReference type="InterPro" id="IPR036291">
    <property type="entry name" value="NAD(P)-bd_dom_sf"/>
</dbReference>
<reference evidence="2" key="1">
    <citation type="submission" date="2011-07" db="EMBL/GenBank/DDBJ databases">
        <authorList>
            <consortium name="Caenorhabditis brenneri Sequencing and Analysis Consortium"/>
            <person name="Wilson R.K."/>
        </authorList>
    </citation>
    <scope>NUCLEOTIDE SEQUENCE [LARGE SCALE GENOMIC DNA]</scope>
    <source>
        <strain evidence="2">PB2801</strain>
    </source>
</reference>
<dbReference type="SUPFAM" id="SSF51735">
    <property type="entry name" value="NAD(P)-binding Rossmann-fold domains"/>
    <property type="match status" value="1"/>
</dbReference>
<dbReference type="eggNOG" id="KOG0725">
    <property type="taxonomic scope" value="Eukaryota"/>
</dbReference>
<dbReference type="OrthoDB" id="47007at2759"/>
<name>G0MT43_CAEBE</name>
<dbReference type="HOGENOM" id="CLU_010194_1_0_1"/>
<dbReference type="Pfam" id="PF13561">
    <property type="entry name" value="adh_short_C2"/>
    <property type="match status" value="1"/>
</dbReference>
<dbReference type="PRINTS" id="PR00080">
    <property type="entry name" value="SDRFAMILY"/>
</dbReference>
<dbReference type="PRINTS" id="PR00081">
    <property type="entry name" value="GDHRDH"/>
</dbReference>
<organism evidence="2">
    <name type="scientific">Caenorhabditis brenneri</name>
    <name type="common">Nematode worm</name>
    <dbReference type="NCBI Taxonomy" id="135651"/>
    <lineage>
        <taxon>Eukaryota</taxon>
        <taxon>Metazoa</taxon>
        <taxon>Ecdysozoa</taxon>
        <taxon>Nematoda</taxon>
        <taxon>Chromadorea</taxon>
        <taxon>Rhabditida</taxon>
        <taxon>Rhabditina</taxon>
        <taxon>Rhabditomorpha</taxon>
        <taxon>Rhabditoidea</taxon>
        <taxon>Rhabditidae</taxon>
        <taxon>Peloderinae</taxon>
        <taxon>Caenorhabditis</taxon>
    </lineage>
</organism>
<dbReference type="FunFam" id="3.40.50.720:FF:000084">
    <property type="entry name" value="Short-chain dehydrogenase reductase"/>
    <property type="match status" value="1"/>
</dbReference>
<protein>
    <submittedName>
        <fullName evidence="1">Uncharacterized protein</fullName>
    </submittedName>
</protein>